<gene>
    <name evidence="3" type="ORF">SAMN05443244_3569</name>
</gene>
<evidence type="ECO:0008006" key="5">
    <source>
        <dbReference type="Google" id="ProtNLM"/>
    </source>
</evidence>
<evidence type="ECO:0000313" key="3">
    <source>
        <dbReference type="EMBL" id="SEC48263.1"/>
    </source>
</evidence>
<feature type="signal peptide" evidence="2">
    <location>
        <begin position="1"/>
        <end position="35"/>
    </location>
</feature>
<dbReference type="AlphaFoldDB" id="A0A1H4SVS2"/>
<proteinExistence type="predicted"/>
<sequence>MRLPQFPVRDRSSSAFSQACAVLCLLLLMFSFAHTATGHADALAAPSLHGMGLTLDQTGNPAGPDSADACALCVALSTIVTLAVFAFGIPRVSQPRPVLRIAASGPVTGWHSSLFCRPPPAF</sequence>
<evidence type="ECO:0000256" key="1">
    <source>
        <dbReference type="SAM" id="Phobius"/>
    </source>
</evidence>
<keyword evidence="1" id="KW-0812">Transmembrane</keyword>
<organism evidence="3 4">
    <name type="scientific">Terriglobus roseus</name>
    <dbReference type="NCBI Taxonomy" id="392734"/>
    <lineage>
        <taxon>Bacteria</taxon>
        <taxon>Pseudomonadati</taxon>
        <taxon>Acidobacteriota</taxon>
        <taxon>Terriglobia</taxon>
        <taxon>Terriglobales</taxon>
        <taxon>Acidobacteriaceae</taxon>
        <taxon>Terriglobus</taxon>
    </lineage>
</organism>
<keyword evidence="1" id="KW-1133">Transmembrane helix</keyword>
<keyword evidence="1" id="KW-0472">Membrane</keyword>
<accession>A0A1H4SVS2</accession>
<evidence type="ECO:0000313" key="4">
    <source>
        <dbReference type="Proteomes" id="UP000182409"/>
    </source>
</evidence>
<dbReference type="Proteomes" id="UP000182409">
    <property type="component" value="Unassembled WGS sequence"/>
</dbReference>
<dbReference type="EMBL" id="FNSD01000001">
    <property type="protein sequence ID" value="SEC48263.1"/>
    <property type="molecule type" value="Genomic_DNA"/>
</dbReference>
<dbReference type="OrthoDB" id="9863652at2"/>
<reference evidence="3 4" key="1">
    <citation type="submission" date="2016-10" db="EMBL/GenBank/DDBJ databases">
        <authorList>
            <person name="de Groot N.N."/>
        </authorList>
    </citation>
    <scope>NUCLEOTIDE SEQUENCE [LARGE SCALE GENOMIC DNA]</scope>
    <source>
        <strain evidence="3 4">AB35.6</strain>
    </source>
</reference>
<keyword evidence="2" id="KW-0732">Signal</keyword>
<protein>
    <recommendedName>
        <fullName evidence="5">DUF2946 domain-containing protein</fullName>
    </recommendedName>
</protein>
<feature type="transmembrane region" description="Helical" evidence="1">
    <location>
        <begin position="66"/>
        <end position="89"/>
    </location>
</feature>
<feature type="chain" id="PRO_5010172679" description="DUF2946 domain-containing protein" evidence="2">
    <location>
        <begin position="36"/>
        <end position="122"/>
    </location>
</feature>
<name>A0A1H4SVS2_9BACT</name>
<evidence type="ECO:0000256" key="2">
    <source>
        <dbReference type="SAM" id="SignalP"/>
    </source>
</evidence>
<dbReference type="RefSeq" id="WP_074655318.1">
    <property type="nucleotide sequence ID" value="NZ_FNSD01000001.1"/>
</dbReference>